<organism evidence="3 4">
    <name type="scientific">Polaribacter filamentus</name>
    <dbReference type="NCBI Taxonomy" id="53483"/>
    <lineage>
        <taxon>Bacteria</taxon>
        <taxon>Pseudomonadati</taxon>
        <taxon>Bacteroidota</taxon>
        <taxon>Flavobacteriia</taxon>
        <taxon>Flavobacteriales</taxon>
        <taxon>Flavobacteriaceae</taxon>
    </lineage>
</organism>
<gene>
    <name evidence="3" type="ORF">BST83_16415</name>
</gene>
<dbReference type="InterPro" id="IPR050407">
    <property type="entry name" value="Geranylgeranyl_reductase"/>
</dbReference>
<dbReference type="GO" id="GO:0016020">
    <property type="term" value="C:membrane"/>
    <property type="evidence" value="ECO:0007669"/>
    <property type="project" value="InterPro"/>
</dbReference>
<dbReference type="InterPro" id="IPR023753">
    <property type="entry name" value="FAD/NAD-binding_dom"/>
</dbReference>
<proteinExistence type="predicted"/>
<dbReference type="AlphaFoldDB" id="A0A2S7L1C5"/>
<dbReference type="RefSeq" id="WP_104810718.1">
    <property type="nucleotide sequence ID" value="NZ_MQUA01000013.1"/>
</dbReference>
<feature type="domain" description="FAD/NAD(P)-binding" evidence="1">
    <location>
        <begin position="18"/>
        <end position="164"/>
    </location>
</feature>
<evidence type="ECO:0000259" key="1">
    <source>
        <dbReference type="Pfam" id="PF07992"/>
    </source>
</evidence>
<dbReference type="Gene3D" id="3.50.50.60">
    <property type="entry name" value="FAD/NAD(P)-binding domain"/>
    <property type="match status" value="1"/>
</dbReference>
<dbReference type="OrthoDB" id="1142316at2"/>
<dbReference type="Pfam" id="PF07992">
    <property type="entry name" value="Pyr_redox_2"/>
    <property type="match status" value="1"/>
</dbReference>
<evidence type="ECO:0000259" key="2">
    <source>
        <dbReference type="Pfam" id="PF08491"/>
    </source>
</evidence>
<comment type="caution">
    <text evidence="3">The sequence shown here is derived from an EMBL/GenBank/DDBJ whole genome shotgun (WGS) entry which is preliminary data.</text>
</comment>
<evidence type="ECO:0000313" key="4">
    <source>
        <dbReference type="Proteomes" id="UP000239522"/>
    </source>
</evidence>
<dbReference type="InterPro" id="IPR036188">
    <property type="entry name" value="FAD/NAD-bd_sf"/>
</dbReference>
<dbReference type="PANTHER" id="PTHR42685:SF22">
    <property type="entry name" value="CONDITIONED MEDIUM FACTOR RECEPTOR 1"/>
    <property type="match status" value="1"/>
</dbReference>
<feature type="domain" description="Squalene epoxidase" evidence="2">
    <location>
        <begin position="277"/>
        <end position="316"/>
    </location>
</feature>
<reference evidence="3 4" key="1">
    <citation type="submission" date="2016-11" db="EMBL/GenBank/DDBJ databases">
        <title>Trade-off between light-utilization and light-protection in marine flavobacteria.</title>
        <authorList>
            <person name="Kumagai Y."/>
        </authorList>
    </citation>
    <scope>NUCLEOTIDE SEQUENCE [LARGE SCALE GENOMIC DNA]</scope>
    <source>
        <strain evidence="3 4">ATCC 700397</strain>
    </source>
</reference>
<accession>A0A2S7L1C5</accession>
<dbReference type="Pfam" id="PF08491">
    <property type="entry name" value="SE"/>
    <property type="match status" value="1"/>
</dbReference>
<sequence>MEKIIETKNQIKGKFAADIIIIGGGLAGLCNAIHLSKFGKKVVLIEKNEYPKHKVCGEYISNEVLPYLEFLDINPFDFGAVKIDNFQLSTTKNNLISAKLPLGGFGISRYTLDLELSKKAIKNGVKILQDSVVNVDFSEELFHVETKENNTFTSKIAIGAFGKRSLLDVKMDRDFIQKKSPYLGVKIHVKGNFQQDLVALHNFKGGYCGVSKVENNAINLCYITNYSAFKKYKNIDDFQENVVFKNQFLKEIFKNTEPIFDKPLSISQISFETKNPIENHMIMCGDSAGMIHPLCGNGMSMAIQSAQIASKLILNYYKGVNSSRSELEKQYLRQWNKQFKWRLKAGHFIAMLFRKNTIANLLLQVLRRAPFIIPMIIKQTHGKPMKL</sequence>
<name>A0A2S7L1C5_9FLAO</name>
<protein>
    <submittedName>
        <fullName evidence="3">FAD-dependent oxidoreductase</fullName>
    </submittedName>
</protein>
<dbReference type="InterPro" id="IPR013698">
    <property type="entry name" value="Squalene_epoxidase"/>
</dbReference>
<dbReference type="Proteomes" id="UP000239522">
    <property type="component" value="Unassembled WGS sequence"/>
</dbReference>
<dbReference type="GO" id="GO:0050660">
    <property type="term" value="F:flavin adenine dinucleotide binding"/>
    <property type="evidence" value="ECO:0007669"/>
    <property type="project" value="InterPro"/>
</dbReference>
<keyword evidence="4" id="KW-1185">Reference proteome</keyword>
<dbReference type="EMBL" id="MQUA01000013">
    <property type="protein sequence ID" value="PQB08528.1"/>
    <property type="molecule type" value="Genomic_DNA"/>
</dbReference>
<dbReference type="SUPFAM" id="SSF51905">
    <property type="entry name" value="FAD/NAD(P)-binding domain"/>
    <property type="match status" value="1"/>
</dbReference>
<dbReference type="GO" id="GO:0004506">
    <property type="term" value="F:squalene monooxygenase activity"/>
    <property type="evidence" value="ECO:0007669"/>
    <property type="project" value="InterPro"/>
</dbReference>
<dbReference type="PANTHER" id="PTHR42685">
    <property type="entry name" value="GERANYLGERANYL DIPHOSPHATE REDUCTASE"/>
    <property type="match status" value="1"/>
</dbReference>
<dbReference type="PRINTS" id="PR00420">
    <property type="entry name" value="RNGMNOXGNASE"/>
</dbReference>
<evidence type="ECO:0000313" key="3">
    <source>
        <dbReference type="EMBL" id="PQB08528.1"/>
    </source>
</evidence>